<keyword evidence="3" id="KW-1185">Reference proteome</keyword>
<evidence type="ECO:0000313" key="2">
    <source>
        <dbReference type="EMBL" id="EKM52699.1"/>
    </source>
</evidence>
<evidence type="ECO:0000256" key="1">
    <source>
        <dbReference type="SAM" id="MobiDB-lite"/>
    </source>
</evidence>
<sequence>MAVMAAGTGSRALAVREPEYEHLYAASILPYSYNIMVGVPVPPAGKVLLGESVEESRVKRLEKQQSRYRDRGGMFVPADTNPLLDVLLARGVNGESPQKQRSMAPSPSPPRKARKSAVSVVRAKKPKAKASDGGASPAKVARRKSARVKRDPKPKSRAAVKSVKKTANPGLGVQDNGAPTAGPSKLPPEPPSGARMGKARLKASGM</sequence>
<reference evidence="2 3" key="1">
    <citation type="journal article" date="2012" name="BMC Genomics">
        <title>Comparative genomics of the white-rot fungi, Phanerochaete carnosa and P. chrysosporium, to elucidate the genetic basis of the distinct wood types they colonize.</title>
        <authorList>
            <person name="Suzuki H."/>
            <person name="MacDonald J."/>
            <person name="Syed K."/>
            <person name="Salamov A."/>
            <person name="Hori C."/>
            <person name="Aerts A."/>
            <person name="Henrissat B."/>
            <person name="Wiebenga A."/>
            <person name="vanKuyk P.A."/>
            <person name="Barry K."/>
            <person name="Lindquist E."/>
            <person name="LaButti K."/>
            <person name="Lapidus A."/>
            <person name="Lucas S."/>
            <person name="Coutinho P."/>
            <person name="Gong Y."/>
            <person name="Samejima M."/>
            <person name="Mahadevan R."/>
            <person name="Abou-Zaid M."/>
            <person name="de Vries R.P."/>
            <person name="Igarashi K."/>
            <person name="Yadav J.S."/>
            <person name="Grigoriev I.V."/>
            <person name="Master E.R."/>
        </authorList>
    </citation>
    <scope>NUCLEOTIDE SEQUENCE [LARGE SCALE GENOMIC DNA]</scope>
    <source>
        <strain evidence="2 3">HHB-10118-sp</strain>
    </source>
</reference>
<dbReference type="KEGG" id="pco:PHACADRAFT_198742"/>
<dbReference type="GeneID" id="18911356"/>
<protein>
    <submittedName>
        <fullName evidence="2">Uncharacterized protein</fullName>
    </submittedName>
</protein>
<evidence type="ECO:0000313" key="3">
    <source>
        <dbReference type="Proteomes" id="UP000008370"/>
    </source>
</evidence>
<organism evidence="2 3">
    <name type="scientific">Phanerochaete carnosa (strain HHB-10118-sp)</name>
    <name type="common">White-rot fungus</name>
    <name type="synonym">Peniophora carnosa</name>
    <dbReference type="NCBI Taxonomy" id="650164"/>
    <lineage>
        <taxon>Eukaryota</taxon>
        <taxon>Fungi</taxon>
        <taxon>Dikarya</taxon>
        <taxon>Basidiomycota</taxon>
        <taxon>Agaricomycotina</taxon>
        <taxon>Agaricomycetes</taxon>
        <taxon>Polyporales</taxon>
        <taxon>Phanerochaetaceae</taxon>
        <taxon>Phanerochaete</taxon>
    </lineage>
</organism>
<feature type="compositionally biased region" description="Basic residues" evidence="1">
    <location>
        <begin position="155"/>
        <end position="164"/>
    </location>
</feature>
<accession>K5W1C2</accession>
<feature type="region of interest" description="Disordered" evidence="1">
    <location>
        <begin position="93"/>
        <end position="206"/>
    </location>
</feature>
<dbReference type="STRING" id="650164.K5W1C2"/>
<proteinExistence type="predicted"/>
<gene>
    <name evidence="2" type="ORF">PHACADRAFT_198742</name>
</gene>
<dbReference type="AlphaFoldDB" id="K5W1C2"/>
<feature type="compositionally biased region" description="Basic residues" evidence="1">
    <location>
        <begin position="197"/>
        <end position="206"/>
    </location>
</feature>
<dbReference type="OrthoDB" id="3047765at2759"/>
<dbReference type="EMBL" id="JH930475">
    <property type="protein sequence ID" value="EKM52699.1"/>
    <property type="molecule type" value="Genomic_DNA"/>
</dbReference>
<dbReference type="InParanoid" id="K5W1C2"/>
<dbReference type="RefSeq" id="XP_007399039.1">
    <property type="nucleotide sequence ID" value="XM_007398977.1"/>
</dbReference>
<name>K5W1C2_PHACS</name>
<dbReference type="Proteomes" id="UP000008370">
    <property type="component" value="Unassembled WGS sequence"/>
</dbReference>
<dbReference type="HOGENOM" id="CLU_1332348_0_0_1"/>